<feature type="domain" description="HEPN" evidence="1">
    <location>
        <begin position="173"/>
        <end position="293"/>
    </location>
</feature>
<dbReference type="eggNOG" id="COG1708">
    <property type="taxonomic scope" value="Bacteria"/>
</dbReference>
<keyword evidence="2" id="KW-0614">Plasmid</keyword>
<dbReference type="Proteomes" id="UP000006589">
    <property type="component" value="Plasmid pMRAD01"/>
</dbReference>
<dbReference type="Gene3D" id="3.30.460.10">
    <property type="entry name" value="Beta Polymerase, domain 2"/>
    <property type="match status" value="1"/>
</dbReference>
<proteinExistence type="predicted"/>
<dbReference type="PANTHER" id="PTHR33933:SF1">
    <property type="entry name" value="PROTEIN ADENYLYLTRANSFERASE MNTA-RELATED"/>
    <property type="match status" value="1"/>
</dbReference>
<dbReference type="SUPFAM" id="SSF81593">
    <property type="entry name" value="Nucleotidyltransferase substrate binding subunit/domain"/>
    <property type="match status" value="1"/>
</dbReference>
<dbReference type="Pfam" id="PF05168">
    <property type="entry name" value="HEPN"/>
    <property type="match status" value="1"/>
</dbReference>
<dbReference type="GeneID" id="6142455"/>
<protein>
    <submittedName>
        <fullName evidence="2">DNA polymerase beta domain protein region</fullName>
    </submittedName>
</protein>
<dbReference type="InterPro" id="IPR002934">
    <property type="entry name" value="Polymerase_NTP_transf_dom"/>
</dbReference>
<dbReference type="InterPro" id="IPR052548">
    <property type="entry name" value="Type_VII_TA_antitoxin"/>
</dbReference>
<dbReference type="Pfam" id="PF01909">
    <property type="entry name" value="NTP_transf_2"/>
    <property type="match status" value="1"/>
</dbReference>
<geneLocation type="plasmid" evidence="2 3">
    <name>pMRAD01</name>
</geneLocation>
<dbReference type="KEGG" id="mrd:Mrad2831_6110"/>
<evidence type="ECO:0000259" key="1">
    <source>
        <dbReference type="PROSITE" id="PS50910"/>
    </source>
</evidence>
<evidence type="ECO:0000313" key="2">
    <source>
        <dbReference type="EMBL" id="ACB28037.1"/>
    </source>
</evidence>
<dbReference type="CDD" id="cd05403">
    <property type="entry name" value="NT_KNTase_like"/>
    <property type="match status" value="1"/>
</dbReference>
<reference evidence="2 3" key="1">
    <citation type="submission" date="2008-03" db="EMBL/GenBank/DDBJ databases">
        <title>Complete sequence of plasmid1 of Methylobacterium radiotolerans JCM 2831.</title>
        <authorList>
            <consortium name="US DOE Joint Genome Institute"/>
            <person name="Copeland A."/>
            <person name="Lucas S."/>
            <person name="Lapidus A."/>
            <person name="Glavina del Rio T."/>
            <person name="Dalin E."/>
            <person name="Tice H."/>
            <person name="Bruce D."/>
            <person name="Goodwin L."/>
            <person name="Pitluck S."/>
            <person name="Kiss H."/>
            <person name="Brettin T."/>
            <person name="Detter J.C."/>
            <person name="Han C."/>
            <person name="Kuske C.R."/>
            <person name="Schmutz J."/>
            <person name="Larimer F."/>
            <person name="Land M."/>
            <person name="Hauser L."/>
            <person name="Kyrpides N."/>
            <person name="Mikhailova N."/>
            <person name="Marx C.J."/>
            <person name="Richardson P."/>
        </authorList>
    </citation>
    <scope>NUCLEOTIDE SEQUENCE [LARGE SCALE GENOMIC DNA]</scope>
    <source>
        <strain evidence="3">ATCC 27329 / DSM 1819 / JCM 2831 / NBRC 15690 / NCIMB 10815 / 0-1</strain>
        <plasmid evidence="3">Plasmid pMRAD01</plasmid>
    </source>
</reference>
<sequence length="303" mass="34653">MQLTDRLAHLPERKQRELGHVAQILFSTFEAAQAGKLSEKRRGGRILKLILFGSYARGDWVEDHASGYRSDYDLLVVVDGEAFAEGYEAWEQAEARLLQELTVTKGLATPVNVIVHSYADVNDRLARGLPFFADIARDGVVLYEAEGFPLAAPKPLTAEERLAEARRYFEHWFPSAGAFRAAAGFLIQRDNLPEAAFQLHQTTERLYHCVLLVLTLYSPKLHRLDRLRSQAENLDARLIAAWPRETKFTRRCFARLNRAYVEARYSPHYEITGEELAWLIERIDGLSGMVTTVCTEHLDRFYR</sequence>
<dbReference type="AlphaFoldDB" id="B1M962"/>
<name>B1M962_METRJ</name>
<dbReference type="EMBL" id="CP001002">
    <property type="protein sequence ID" value="ACB28037.1"/>
    <property type="molecule type" value="Genomic_DNA"/>
</dbReference>
<dbReference type="OrthoDB" id="559450at2"/>
<gene>
    <name evidence="2" type="ordered locus">Mrad2831_6110</name>
</gene>
<dbReference type="InterPro" id="IPR043519">
    <property type="entry name" value="NT_sf"/>
</dbReference>
<dbReference type="Gene3D" id="1.20.120.330">
    <property type="entry name" value="Nucleotidyltransferases domain 2"/>
    <property type="match status" value="1"/>
</dbReference>
<evidence type="ECO:0000313" key="3">
    <source>
        <dbReference type="Proteomes" id="UP000006589"/>
    </source>
</evidence>
<dbReference type="InterPro" id="IPR007842">
    <property type="entry name" value="HEPN_dom"/>
</dbReference>
<dbReference type="PATRIC" id="fig|426355.14.peg.6196"/>
<organism evidence="2 3">
    <name type="scientific">Methylobacterium radiotolerans (strain ATCC 27329 / DSM 1819 / JCM 2831 / NBRC 15690 / NCIMB 10815 / 0-1)</name>
    <dbReference type="NCBI Taxonomy" id="426355"/>
    <lineage>
        <taxon>Bacteria</taxon>
        <taxon>Pseudomonadati</taxon>
        <taxon>Pseudomonadota</taxon>
        <taxon>Alphaproteobacteria</taxon>
        <taxon>Hyphomicrobiales</taxon>
        <taxon>Methylobacteriaceae</taxon>
        <taxon>Methylobacterium</taxon>
    </lineage>
</organism>
<dbReference type="HOGENOM" id="CLU_051494_0_0_5"/>
<dbReference type="PROSITE" id="PS50910">
    <property type="entry name" value="HEPN"/>
    <property type="match status" value="1"/>
</dbReference>
<dbReference type="SUPFAM" id="SSF81301">
    <property type="entry name" value="Nucleotidyltransferase"/>
    <property type="match status" value="1"/>
</dbReference>
<dbReference type="GO" id="GO:0016779">
    <property type="term" value="F:nucleotidyltransferase activity"/>
    <property type="evidence" value="ECO:0007669"/>
    <property type="project" value="InterPro"/>
</dbReference>
<dbReference type="SMART" id="SM00748">
    <property type="entry name" value="HEPN"/>
    <property type="match status" value="1"/>
</dbReference>
<dbReference type="RefSeq" id="WP_012329827.1">
    <property type="nucleotide sequence ID" value="NC_010510.1"/>
</dbReference>
<dbReference type="PANTHER" id="PTHR33933">
    <property type="entry name" value="NUCLEOTIDYLTRANSFERASE"/>
    <property type="match status" value="1"/>
</dbReference>
<accession>B1M962</accession>